<reference evidence="2 3" key="1">
    <citation type="submission" date="2013-11" db="EMBL/GenBank/DDBJ databases">
        <title>Whole genome shotgun sequence of Vibrio halioticoli NBRC 102217.</title>
        <authorList>
            <person name="Isaki S."/>
            <person name="Kimura A."/>
            <person name="Ohji S."/>
            <person name="Hosoyama A."/>
            <person name="Fujita N."/>
            <person name="Hashimoto M."/>
            <person name="Hosoyama Y."/>
            <person name="Yamazoe A."/>
        </authorList>
    </citation>
    <scope>NUCLEOTIDE SEQUENCE [LARGE SCALE GENOMIC DNA]</scope>
    <source>
        <strain evidence="2 3">NBRC 102217</strain>
    </source>
</reference>
<evidence type="ECO:0000313" key="3">
    <source>
        <dbReference type="Proteomes" id="UP000017800"/>
    </source>
</evidence>
<proteinExistence type="predicted"/>
<feature type="transmembrane region" description="Helical" evidence="1">
    <location>
        <begin position="119"/>
        <end position="136"/>
    </location>
</feature>
<keyword evidence="1" id="KW-0812">Transmembrane</keyword>
<feature type="transmembrane region" description="Helical" evidence="1">
    <location>
        <begin position="20"/>
        <end position="48"/>
    </location>
</feature>
<dbReference type="OrthoDB" id="9788195at2"/>
<dbReference type="eggNOG" id="COG3694">
    <property type="taxonomic scope" value="Bacteria"/>
</dbReference>
<feature type="transmembrane region" description="Helical" evidence="1">
    <location>
        <begin position="54"/>
        <end position="72"/>
    </location>
</feature>
<accession>V5HLF2</accession>
<name>V5HLF2_9VIBR</name>
<dbReference type="InterPro" id="IPR010390">
    <property type="entry name" value="ABC-2_transporter-like"/>
</dbReference>
<feature type="transmembrane region" description="Helical" evidence="1">
    <location>
        <begin position="148"/>
        <end position="173"/>
    </location>
</feature>
<dbReference type="AlphaFoldDB" id="V5HLF2"/>
<evidence type="ECO:0000313" key="2">
    <source>
        <dbReference type="EMBL" id="GAD90020.1"/>
    </source>
</evidence>
<dbReference type="RefSeq" id="WP_023404374.1">
    <property type="nucleotide sequence ID" value="NZ_BAUJ01000031.1"/>
</dbReference>
<feature type="transmembrane region" description="Helical" evidence="1">
    <location>
        <begin position="240"/>
        <end position="259"/>
    </location>
</feature>
<comment type="caution">
    <text evidence="2">The sequence shown here is derived from an EMBL/GenBank/DDBJ whole genome shotgun (WGS) entry which is preliminary data.</text>
</comment>
<dbReference type="EMBL" id="BAUJ01000031">
    <property type="protein sequence ID" value="GAD90020.1"/>
    <property type="molecule type" value="Genomic_DNA"/>
</dbReference>
<evidence type="ECO:0000256" key="1">
    <source>
        <dbReference type="SAM" id="Phobius"/>
    </source>
</evidence>
<organism evidence="2 3">
    <name type="scientific">Vibrio halioticoli NBRC 102217</name>
    <dbReference type="NCBI Taxonomy" id="1219072"/>
    <lineage>
        <taxon>Bacteria</taxon>
        <taxon>Pseudomonadati</taxon>
        <taxon>Pseudomonadota</taxon>
        <taxon>Gammaproteobacteria</taxon>
        <taxon>Vibrionales</taxon>
        <taxon>Vibrionaceae</taxon>
        <taxon>Vibrio</taxon>
    </lineage>
</organism>
<gene>
    <name evidence="2" type="ORF">VHA01S_031_00320</name>
</gene>
<evidence type="ECO:0008006" key="4">
    <source>
        <dbReference type="Google" id="ProtNLM"/>
    </source>
</evidence>
<dbReference type="PANTHER" id="PTHR36833">
    <property type="entry name" value="SLR0610 PROTEIN-RELATED"/>
    <property type="match status" value="1"/>
</dbReference>
<keyword evidence="1" id="KW-0472">Membrane</keyword>
<sequence length="271" mass="31090">MLSLVKLYFSITRLRLRSAFYYKADFLVGVVGMLIGQAIMLFTLSIIYTQTDELAGFTLYEMMLVMGLSQLVRGLDLFYNDYIWVEAFKGFASGSLYYYMTKPLPIYFQIITMRVNTQSLAPITVGLCLISVYIRHQANFSTLDYIALLYFILMGLIILFSVKLITASLALWFGKSGQVMQLFYELIEFTKYPINIYHFSIQILLLYVIPLGVIGFIPVLFWKDDLFFFQNLPLSKNMLLVSYSGLSAAVFFLLSLFIWKKGLRYSGASGT</sequence>
<dbReference type="Proteomes" id="UP000017800">
    <property type="component" value="Unassembled WGS sequence"/>
</dbReference>
<dbReference type="PANTHER" id="PTHR36833:SF1">
    <property type="entry name" value="INTEGRAL MEMBRANE TRANSPORT PROTEIN"/>
    <property type="match status" value="1"/>
</dbReference>
<keyword evidence="3" id="KW-1185">Reference proteome</keyword>
<protein>
    <recommendedName>
        <fullName evidence="4">ABC transporter permease protein</fullName>
    </recommendedName>
</protein>
<keyword evidence="1" id="KW-1133">Transmembrane helix</keyword>
<dbReference type="Pfam" id="PF06182">
    <property type="entry name" value="ABC2_membrane_6"/>
    <property type="match status" value="1"/>
</dbReference>
<feature type="transmembrane region" description="Helical" evidence="1">
    <location>
        <begin position="194"/>
        <end position="220"/>
    </location>
</feature>